<sequence length="163" mass="17819">MSHTRLFSCVVGAFTNIQVHIHMTPRPGTTICGLHKELHRVGIEPATRCVAAGCSASAPTVQSPLFLFKGGTSSYVSSLMNWTASLAEWLQVRLPGQGSLVRFPDRASITGLFSVFRKFFSSSSESTTAHHLLLGTYNKNCEKWVYTVALRAIMCTSAYPFGD</sequence>
<dbReference type="EMBL" id="ODYU01007982">
    <property type="protein sequence ID" value="SOQ51221.1"/>
    <property type="molecule type" value="Genomic_DNA"/>
</dbReference>
<evidence type="ECO:0000313" key="1">
    <source>
        <dbReference type="EMBL" id="SOQ51221.1"/>
    </source>
</evidence>
<reference evidence="1" key="1">
    <citation type="submission" date="2016-07" db="EMBL/GenBank/DDBJ databases">
        <authorList>
            <person name="Bretaudeau A."/>
        </authorList>
    </citation>
    <scope>NUCLEOTIDE SEQUENCE</scope>
    <source>
        <strain evidence="1">Rice</strain>
        <tissue evidence="1">Whole body</tissue>
    </source>
</reference>
<organism evidence="1">
    <name type="scientific">Spodoptera frugiperda</name>
    <name type="common">Fall armyworm</name>
    <dbReference type="NCBI Taxonomy" id="7108"/>
    <lineage>
        <taxon>Eukaryota</taxon>
        <taxon>Metazoa</taxon>
        <taxon>Ecdysozoa</taxon>
        <taxon>Arthropoda</taxon>
        <taxon>Hexapoda</taxon>
        <taxon>Insecta</taxon>
        <taxon>Pterygota</taxon>
        <taxon>Neoptera</taxon>
        <taxon>Endopterygota</taxon>
        <taxon>Lepidoptera</taxon>
        <taxon>Glossata</taxon>
        <taxon>Ditrysia</taxon>
        <taxon>Noctuoidea</taxon>
        <taxon>Noctuidae</taxon>
        <taxon>Amphipyrinae</taxon>
        <taxon>Spodoptera</taxon>
    </lineage>
</organism>
<protein>
    <submittedName>
        <fullName evidence="1">SFRICE_031091</fullName>
    </submittedName>
</protein>
<accession>A0A2H1WDU6</accession>
<name>A0A2H1WDU6_SPOFR</name>
<dbReference type="AlphaFoldDB" id="A0A2H1WDU6"/>
<gene>
    <name evidence="1" type="ORF">SFRICE_031091</name>
</gene>
<proteinExistence type="predicted"/>